<evidence type="ECO:0000256" key="4">
    <source>
        <dbReference type="ARBA" id="ARBA00022989"/>
    </source>
</evidence>
<dbReference type="GO" id="GO:0005886">
    <property type="term" value="C:plasma membrane"/>
    <property type="evidence" value="ECO:0007669"/>
    <property type="project" value="UniProtKB-SubCell"/>
</dbReference>
<feature type="transmembrane region" description="Helical" evidence="6">
    <location>
        <begin position="119"/>
        <end position="140"/>
    </location>
</feature>
<sequence>MKIGLRTIKTVVACFFALIIAQQLELLYYTAAGIIAILSVGNTKKSSLNTGISRFVSLAIATALAAVIFNLVGYTPLGFTLYLVVFIPLTVRFSLTDSIVVTSVLVTHYLLEQNFGWELILNEILLMAIGVGVALLSNLYMPNLEKKIKQEQETIEVHVRQLLLDMADDLTRTDKEDLVDSCDILLESIDYGQRQARMHQENQWFEENWYYEKYFIMRRAQVRSLREMILILKQIQIEEAWVADLRILLTTAGETLSEGNDGVQMLRNIDLVMESYRLKPLPKNREEFENRARLFQCLQIFKNFIELKAEFTMQQ</sequence>
<feature type="transmembrane region" description="Helical" evidence="6">
    <location>
        <begin position="79"/>
        <end position="107"/>
    </location>
</feature>
<dbReference type="PANTHER" id="PTHR40064:SF1">
    <property type="entry name" value="MEMBRANE PROTEIN"/>
    <property type="match status" value="1"/>
</dbReference>
<dbReference type="RefSeq" id="WP_188366414.1">
    <property type="nucleotide sequence ID" value="NZ_BMDT01000001.1"/>
</dbReference>
<dbReference type="Gene3D" id="1.20.120.940">
    <property type="entry name" value="Putative aromatic acid exporter, C-terminal domain"/>
    <property type="match status" value="1"/>
</dbReference>
<reference evidence="8" key="1">
    <citation type="journal article" date="2014" name="Int. J. Syst. Evol. Microbiol.">
        <title>Complete genome sequence of Corynebacterium casei LMG S-19264T (=DSM 44701T), isolated from a smear-ripened cheese.</title>
        <authorList>
            <consortium name="US DOE Joint Genome Institute (JGI-PGF)"/>
            <person name="Walter F."/>
            <person name="Albersmeier A."/>
            <person name="Kalinowski J."/>
            <person name="Ruckert C."/>
        </authorList>
    </citation>
    <scope>NUCLEOTIDE SEQUENCE</scope>
    <source>
        <strain evidence="8">CCM 8433</strain>
    </source>
</reference>
<evidence type="ECO:0000256" key="6">
    <source>
        <dbReference type="SAM" id="Phobius"/>
    </source>
</evidence>
<gene>
    <name evidence="8" type="ORF">GCM10011482_02170</name>
</gene>
<dbReference type="InterPro" id="IPR021062">
    <property type="entry name" value="ArAE_1_C"/>
</dbReference>
<organism evidence="8 9">
    <name type="scientific">Enterococcus alcedinis</name>
    <dbReference type="NCBI Taxonomy" id="1274384"/>
    <lineage>
        <taxon>Bacteria</taxon>
        <taxon>Bacillati</taxon>
        <taxon>Bacillota</taxon>
        <taxon>Bacilli</taxon>
        <taxon>Lactobacillales</taxon>
        <taxon>Enterococcaceae</taxon>
        <taxon>Enterococcus</taxon>
    </lineage>
</organism>
<comment type="caution">
    <text evidence="8">The sequence shown here is derived from an EMBL/GenBank/DDBJ whole genome shotgun (WGS) entry which is preliminary data.</text>
</comment>
<accession>A0A917N3J9</accession>
<evidence type="ECO:0000256" key="3">
    <source>
        <dbReference type="ARBA" id="ARBA00022692"/>
    </source>
</evidence>
<evidence type="ECO:0000256" key="1">
    <source>
        <dbReference type="ARBA" id="ARBA00004651"/>
    </source>
</evidence>
<keyword evidence="9" id="KW-1185">Reference proteome</keyword>
<protein>
    <submittedName>
        <fullName evidence="8">Membrane protein</fullName>
    </submittedName>
</protein>
<name>A0A917N3J9_9ENTE</name>
<dbReference type="EMBL" id="BMDT01000001">
    <property type="protein sequence ID" value="GGI64563.1"/>
    <property type="molecule type" value="Genomic_DNA"/>
</dbReference>
<feature type="transmembrane region" description="Helical" evidence="6">
    <location>
        <begin position="52"/>
        <end position="72"/>
    </location>
</feature>
<dbReference type="Proteomes" id="UP000622610">
    <property type="component" value="Unassembled WGS sequence"/>
</dbReference>
<dbReference type="Pfam" id="PF06081">
    <property type="entry name" value="ArAE_1"/>
    <property type="match status" value="1"/>
</dbReference>
<evidence type="ECO:0000256" key="2">
    <source>
        <dbReference type="ARBA" id="ARBA00022475"/>
    </source>
</evidence>
<dbReference type="AlphaFoldDB" id="A0A917N3J9"/>
<keyword evidence="3 6" id="KW-0812">Transmembrane</keyword>
<dbReference type="PANTHER" id="PTHR40064">
    <property type="entry name" value="MEMBRANE PROTEIN-RELATED"/>
    <property type="match status" value="1"/>
</dbReference>
<evidence type="ECO:0000256" key="5">
    <source>
        <dbReference type="ARBA" id="ARBA00023136"/>
    </source>
</evidence>
<evidence type="ECO:0000313" key="9">
    <source>
        <dbReference type="Proteomes" id="UP000622610"/>
    </source>
</evidence>
<dbReference type="InterPro" id="IPR010343">
    <property type="entry name" value="ArAE_1"/>
</dbReference>
<dbReference type="Pfam" id="PF11728">
    <property type="entry name" value="ArAE_1_C"/>
    <property type="match status" value="1"/>
</dbReference>
<proteinExistence type="predicted"/>
<evidence type="ECO:0000313" key="8">
    <source>
        <dbReference type="EMBL" id="GGI64563.1"/>
    </source>
</evidence>
<dbReference type="InterPro" id="IPR052984">
    <property type="entry name" value="UPF0421"/>
</dbReference>
<feature type="transmembrane region" description="Helical" evidence="6">
    <location>
        <begin position="12"/>
        <end position="40"/>
    </location>
</feature>
<evidence type="ECO:0000259" key="7">
    <source>
        <dbReference type="Pfam" id="PF11728"/>
    </source>
</evidence>
<keyword evidence="4 6" id="KW-1133">Transmembrane helix</keyword>
<keyword evidence="2" id="KW-1003">Cell membrane</keyword>
<comment type="subcellular location">
    <subcellularLocation>
        <location evidence="1">Cell membrane</location>
        <topology evidence="1">Multi-pass membrane protein</topology>
    </subcellularLocation>
</comment>
<keyword evidence="5 6" id="KW-0472">Membrane</keyword>
<feature type="domain" description="Putative aromatic acid exporter C-terminal" evidence="7">
    <location>
        <begin position="145"/>
        <end position="308"/>
    </location>
</feature>
<dbReference type="InterPro" id="IPR038323">
    <property type="entry name" value="ArAE_1_C_sf"/>
</dbReference>
<reference evidence="8" key="2">
    <citation type="submission" date="2020-09" db="EMBL/GenBank/DDBJ databases">
        <authorList>
            <person name="Sun Q."/>
            <person name="Sedlacek I."/>
        </authorList>
    </citation>
    <scope>NUCLEOTIDE SEQUENCE</scope>
    <source>
        <strain evidence="8">CCM 8433</strain>
    </source>
</reference>